<name>A0A1R4GDF3_9MICO</name>
<dbReference type="InterPro" id="IPR006094">
    <property type="entry name" value="Oxid_FAD_bind_N"/>
</dbReference>
<accession>A0A1R4GDF3</accession>
<protein>
    <submittedName>
        <fullName evidence="3">FAD-dependent oxidoreductase</fullName>
    </submittedName>
</protein>
<evidence type="ECO:0000313" key="4">
    <source>
        <dbReference type="Proteomes" id="UP000195787"/>
    </source>
</evidence>
<organism evidence="3 4">
    <name type="scientific">Agrococcus casei LMG 22410</name>
    <dbReference type="NCBI Taxonomy" id="1255656"/>
    <lineage>
        <taxon>Bacteria</taxon>
        <taxon>Bacillati</taxon>
        <taxon>Actinomycetota</taxon>
        <taxon>Actinomycetes</taxon>
        <taxon>Micrococcales</taxon>
        <taxon>Microbacteriaceae</taxon>
        <taxon>Agrococcus</taxon>
    </lineage>
</organism>
<dbReference type="GO" id="GO:0003885">
    <property type="term" value="F:D-arabinono-1,4-lactone oxidase activity"/>
    <property type="evidence" value="ECO:0007669"/>
    <property type="project" value="InterPro"/>
</dbReference>
<dbReference type="RefSeq" id="WP_086992594.1">
    <property type="nucleotide sequence ID" value="NZ_FUHU01000043.1"/>
</dbReference>
<dbReference type="Gene3D" id="3.30.43.10">
    <property type="entry name" value="Uridine Diphospho-n-acetylenolpyruvylglucosamine Reductase, domain 2"/>
    <property type="match status" value="1"/>
</dbReference>
<keyword evidence="1" id="KW-0560">Oxidoreductase</keyword>
<dbReference type="SUPFAM" id="SSF56176">
    <property type="entry name" value="FAD-binding/transporter-associated domain-like"/>
    <property type="match status" value="1"/>
</dbReference>
<sequence>MTWRNWGRTFSADPVSVETPGSVDELRELVTAHRGTGIGLKSVGAGHSFSAAAQPDGAQLRLDRFAGLLRVDIESGRVRFGAGTRLFRVAPLLAPFGLALPNMGDIDRQTIAGAISTGTHGTGLAHPSIGANVTAVQMVTGRGEVLEISPESNPALLPAVRLGLGALGVITEVEIQCVPAFRLRAREAAEPLEQVLGEWDARIRSADHFEFYWFPHTTSAVTKTNTRTDAPAEPVHPLRRWGDAWLLQGAAFGAMNEAATAFPAAVPALNGIAAPLMPGAGHVDRSDRVFVSRRPLRFREIEFAVPVAAMQDALRDIAGVVERSREQVAFPVEVRAAAADDAMLSTAHGRDVAYIAIHSYVRQDPRRLFAEAQRALLAHEGRPHWGKMHSVTHERFRGMLPQFERFLAVRDELDPDRVFANEYTRRVLGE</sequence>
<evidence type="ECO:0000259" key="2">
    <source>
        <dbReference type="PROSITE" id="PS51387"/>
    </source>
</evidence>
<dbReference type="Pfam" id="PF01565">
    <property type="entry name" value="FAD_binding_4"/>
    <property type="match status" value="1"/>
</dbReference>
<dbReference type="Gene3D" id="3.30.70.2520">
    <property type="match status" value="1"/>
</dbReference>
<dbReference type="EMBL" id="FUHU01000043">
    <property type="protein sequence ID" value="SJM66015.1"/>
    <property type="molecule type" value="Genomic_DNA"/>
</dbReference>
<dbReference type="GeneID" id="303173734"/>
<dbReference type="InterPro" id="IPR016166">
    <property type="entry name" value="FAD-bd_PCMH"/>
</dbReference>
<dbReference type="PROSITE" id="PS51387">
    <property type="entry name" value="FAD_PCMH"/>
    <property type="match status" value="1"/>
</dbReference>
<dbReference type="PANTHER" id="PTHR43762">
    <property type="entry name" value="L-GULONOLACTONE OXIDASE"/>
    <property type="match status" value="1"/>
</dbReference>
<dbReference type="Gene3D" id="1.10.45.10">
    <property type="entry name" value="Vanillyl-alcohol Oxidase, Chain A, domain 4"/>
    <property type="match status" value="1"/>
</dbReference>
<dbReference type="NCBIfam" id="TIGR01679">
    <property type="entry name" value="bact_FAD_ox"/>
    <property type="match status" value="1"/>
</dbReference>
<dbReference type="InterPro" id="IPR016169">
    <property type="entry name" value="FAD-bd_PCMH_sub2"/>
</dbReference>
<feature type="domain" description="FAD-binding PCMH-type" evidence="2">
    <location>
        <begin position="10"/>
        <end position="180"/>
    </location>
</feature>
<proteinExistence type="predicted"/>
<dbReference type="GO" id="GO:0071949">
    <property type="term" value="F:FAD binding"/>
    <property type="evidence" value="ECO:0007669"/>
    <property type="project" value="InterPro"/>
</dbReference>
<dbReference type="InterPro" id="IPR007173">
    <property type="entry name" value="ALO_C"/>
</dbReference>
<keyword evidence="4" id="KW-1185">Reference proteome</keyword>
<dbReference type="InterPro" id="IPR016171">
    <property type="entry name" value="Vanillyl_alc_oxidase_C-sub2"/>
</dbReference>
<evidence type="ECO:0000313" key="3">
    <source>
        <dbReference type="EMBL" id="SJM66015.1"/>
    </source>
</evidence>
<dbReference type="PANTHER" id="PTHR43762:SF1">
    <property type="entry name" value="D-ARABINONO-1,4-LACTONE OXIDASE"/>
    <property type="match status" value="1"/>
</dbReference>
<dbReference type="AlphaFoldDB" id="A0A1R4GDF3"/>
<dbReference type="InterPro" id="IPR036318">
    <property type="entry name" value="FAD-bd_PCMH-like_sf"/>
</dbReference>
<evidence type="ECO:0000256" key="1">
    <source>
        <dbReference type="ARBA" id="ARBA00023002"/>
    </source>
</evidence>
<dbReference type="OrthoDB" id="9800184at2"/>
<reference evidence="3 4" key="1">
    <citation type="submission" date="2017-02" db="EMBL/GenBank/DDBJ databases">
        <authorList>
            <person name="Peterson S.W."/>
        </authorList>
    </citation>
    <scope>NUCLEOTIDE SEQUENCE [LARGE SCALE GENOMIC DNA]</scope>
    <source>
        <strain evidence="3 4">LMG 22410</strain>
    </source>
</reference>
<gene>
    <name evidence="3" type="ORF">CZ674_10975</name>
</gene>
<dbReference type="GO" id="GO:0016020">
    <property type="term" value="C:membrane"/>
    <property type="evidence" value="ECO:0007669"/>
    <property type="project" value="InterPro"/>
</dbReference>
<dbReference type="Gene3D" id="3.30.465.10">
    <property type="match status" value="1"/>
</dbReference>
<dbReference type="Proteomes" id="UP000195787">
    <property type="component" value="Unassembled WGS sequence"/>
</dbReference>
<dbReference type="PIRSF" id="PIRSF000136">
    <property type="entry name" value="LGO_GLO"/>
    <property type="match status" value="1"/>
</dbReference>
<dbReference type="InterPro" id="IPR010031">
    <property type="entry name" value="FAD_lactone_oxidase-like"/>
</dbReference>
<dbReference type="Pfam" id="PF04030">
    <property type="entry name" value="ALO"/>
    <property type="match status" value="1"/>
</dbReference>
<dbReference type="InterPro" id="IPR016167">
    <property type="entry name" value="FAD-bd_PCMH_sub1"/>
</dbReference>